<feature type="domain" description="Signal transduction histidine kinase subgroup 3 dimerisation and phosphoacceptor" evidence="11">
    <location>
        <begin position="201"/>
        <end position="265"/>
    </location>
</feature>
<evidence type="ECO:0000259" key="12">
    <source>
        <dbReference type="Pfam" id="PF23539"/>
    </source>
</evidence>
<evidence type="ECO:0000313" key="14">
    <source>
        <dbReference type="Proteomes" id="UP000185696"/>
    </source>
</evidence>
<dbReference type="InterPro" id="IPR050482">
    <property type="entry name" value="Sensor_HK_TwoCompSys"/>
</dbReference>
<dbReference type="GO" id="GO:0000155">
    <property type="term" value="F:phosphorelay sensor kinase activity"/>
    <property type="evidence" value="ECO:0007669"/>
    <property type="project" value="InterPro"/>
</dbReference>
<evidence type="ECO:0000256" key="9">
    <source>
        <dbReference type="SAM" id="Phobius"/>
    </source>
</evidence>
<dbReference type="EC" id="2.7.13.3" evidence="2"/>
<keyword evidence="4" id="KW-0808">Transferase</keyword>
<reference evidence="13 14" key="1">
    <citation type="submission" date="2016-12" db="EMBL/GenBank/DDBJ databases">
        <title>The draft genome sequence of Actinophytocola xinjiangensis.</title>
        <authorList>
            <person name="Wang W."/>
            <person name="Yuan L."/>
        </authorList>
    </citation>
    <scope>NUCLEOTIDE SEQUENCE [LARGE SCALE GENOMIC DNA]</scope>
    <source>
        <strain evidence="13 14">CGMCC 4.4663</strain>
    </source>
</reference>
<dbReference type="InterPro" id="IPR036890">
    <property type="entry name" value="HATPase_C_sf"/>
</dbReference>
<evidence type="ECO:0000259" key="11">
    <source>
        <dbReference type="Pfam" id="PF07730"/>
    </source>
</evidence>
<evidence type="ECO:0000256" key="6">
    <source>
        <dbReference type="ARBA" id="ARBA00022777"/>
    </source>
</evidence>
<dbReference type="Pfam" id="PF02518">
    <property type="entry name" value="HATPase_c"/>
    <property type="match status" value="1"/>
</dbReference>
<name>A0A7Z0WNR9_9PSEU</name>
<dbReference type="Proteomes" id="UP000185696">
    <property type="component" value="Unassembled WGS sequence"/>
</dbReference>
<keyword evidence="9" id="KW-0812">Transmembrane</keyword>
<dbReference type="OrthoDB" id="227596at2"/>
<dbReference type="EMBL" id="MSIF01000006">
    <property type="protein sequence ID" value="OLF10574.1"/>
    <property type="molecule type" value="Genomic_DNA"/>
</dbReference>
<evidence type="ECO:0000256" key="8">
    <source>
        <dbReference type="ARBA" id="ARBA00023012"/>
    </source>
</evidence>
<evidence type="ECO:0000256" key="7">
    <source>
        <dbReference type="ARBA" id="ARBA00022840"/>
    </source>
</evidence>
<proteinExistence type="predicted"/>
<dbReference type="Gene3D" id="1.20.5.1930">
    <property type="match status" value="1"/>
</dbReference>
<comment type="catalytic activity">
    <reaction evidence="1">
        <text>ATP + protein L-histidine = ADP + protein N-phospho-L-histidine.</text>
        <dbReference type="EC" id="2.7.13.3"/>
    </reaction>
</comment>
<evidence type="ECO:0000256" key="1">
    <source>
        <dbReference type="ARBA" id="ARBA00000085"/>
    </source>
</evidence>
<dbReference type="CDD" id="cd16917">
    <property type="entry name" value="HATPase_UhpB-NarQ-NarX-like"/>
    <property type="match status" value="1"/>
</dbReference>
<dbReference type="Pfam" id="PF23539">
    <property type="entry name" value="DUF7134"/>
    <property type="match status" value="1"/>
</dbReference>
<evidence type="ECO:0000256" key="3">
    <source>
        <dbReference type="ARBA" id="ARBA00022553"/>
    </source>
</evidence>
<keyword evidence="7" id="KW-0067">ATP-binding</keyword>
<feature type="transmembrane region" description="Helical" evidence="9">
    <location>
        <begin position="160"/>
        <end position="182"/>
    </location>
</feature>
<dbReference type="GO" id="GO:0046983">
    <property type="term" value="F:protein dimerization activity"/>
    <property type="evidence" value="ECO:0007669"/>
    <property type="project" value="InterPro"/>
</dbReference>
<organism evidence="13 14">
    <name type="scientific">Actinophytocola xinjiangensis</name>
    <dbReference type="NCBI Taxonomy" id="485602"/>
    <lineage>
        <taxon>Bacteria</taxon>
        <taxon>Bacillati</taxon>
        <taxon>Actinomycetota</taxon>
        <taxon>Actinomycetes</taxon>
        <taxon>Pseudonocardiales</taxon>
        <taxon>Pseudonocardiaceae</taxon>
    </lineage>
</organism>
<sequence length="405" mass="43389">MVSRRTARLRAVFVTATRPLRVTVDRWRALPASAQDIALAVLLAVLAFVPFFADIGAQVNDAPRRETDAIAVALGLIQCLPLAVRRGQPALCLGVIAAGFAVHQALAYPLTFGSVGLYLAIYAVGAHQTRHRRGLATALTLSYLGFAVLLRAWGSPNEPMDFATFFIVLVVIWLAGTVVRRWRDEEAERRRLSAEIATAGERARIARELHDVVTHHVTAMVVQSDATQFLLDSRPDRARDGMAAISETGRQALTELRHLLGVLEATGDSAPATRTPALGRVTDLAEQARLSGQPVTVTEHGTPLRRAVDVELAAYRVVQEALTNAVKYATGNPTAVALHHHADRVEIEVTTSGAAVTATTVVPSGGRGLHGLGERVRMLDGDLVAGDLPDGGFRVHARIPGRGEG</sequence>
<keyword evidence="9" id="KW-1133">Transmembrane helix</keyword>
<feature type="transmembrane region" description="Helical" evidence="9">
    <location>
        <begin position="105"/>
        <end position="124"/>
    </location>
</feature>
<dbReference type="GO" id="GO:0016020">
    <property type="term" value="C:membrane"/>
    <property type="evidence" value="ECO:0007669"/>
    <property type="project" value="InterPro"/>
</dbReference>
<keyword evidence="9" id="KW-0472">Membrane</keyword>
<dbReference type="InterPro" id="IPR055558">
    <property type="entry name" value="DUF7134"/>
</dbReference>
<protein>
    <recommendedName>
        <fullName evidence="2">histidine kinase</fullName>
        <ecNumber evidence="2">2.7.13.3</ecNumber>
    </recommendedName>
</protein>
<feature type="transmembrane region" description="Helical" evidence="9">
    <location>
        <begin position="37"/>
        <end position="57"/>
    </location>
</feature>
<dbReference type="Pfam" id="PF07730">
    <property type="entry name" value="HisKA_3"/>
    <property type="match status" value="1"/>
</dbReference>
<evidence type="ECO:0000256" key="2">
    <source>
        <dbReference type="ARBA" id="ARBA00012438"/>
    </source>
</evidence>
<keyword evidence="8" id="KW-0902">Two-component regulatory system</keyword>
<feature type="domain" description="Histidine kinase/HSP90-like ATPase" evidence="10">
    <location>
        <begin position="311"/>
        <end position="400"/>
    </location>
</feature>
<keyword evidence="5" id="KW-0547">Nucleotide-binding</keyword>
<evidence type="ECO:0000313" key="13">
    <source>
        <dbReference type="EMBL" id="OLF10574.1"/>
    </source>
</evidence>
<dbReference type="InterPro" id="IPR003594">
    <property type="entry name" value="HATPase_dom"/>
</dbReference>
<dbReference type="Gene3D" id="3.30.565.10">
    <property type="entry name" value="Histidine kinase-like ATPase, C-terminal domain"/>
    <property type="match status" value="1"/>
</dbReference>
<dbReference type="InterPro" id="IPR011712">
    <property type="entry name" value="Sig_transdc_His_kin_sub3_dim/P"/>
</dbReference>
<dbReference type="AlphaFoldDB" id="A0A7Z0WNR9"/>
<evidence type="ECO:0000259" key="10">
    <source>
        <dbReference type="Pfam" id="PF02518"/>
    </source>
</evidence>
<comment type="caution">
    <text evidence="13">The sequence shown here is derived from an EMBL/GenBank/DDBJ whole genome shotgun (WGS) entry which is preliminary data.</text>
</comment>
<evidence type="ECO:0000256" key="5">
    <source>
        <dbReference type="ARBA" id="ARBA00022741"/>
    </source>
</evidence>
<dbReference type="GO" id="GO:0005524">
    <property type="term" value="F:ATP binding"/>
    <property type="evidence" value="ECO:0007669"/>
    <property type="project" value="UniProtKB-KW"/>
</dbReference>
<dbReference type="SUPFAM" id="SSF55874">
    <property type="entry name" value="ATPase domain of HSP90 chaperone/DNA topoisomerase II/histidine kinase"/>
    <property type="match status" value="1"/>
</dbReference>
<feature type="transmembrane region" description="Helical" evidence="9">
    <location>
        <begin position="136"/>
        <end position="154"/>
    </location>
</feature>
<dbReference type="PANTHER" id="PTHR24421:SF10">
    <property type="entry name" value="NITRATE_NITRITE SENSOR PROTEIN NARQ"/>
    <property type="match status" value="1"/>
</dbReference>
<keyword evidence="3" id="KW-0597">Phosphoprotein</keyword>
<accession>A0A7Z0WNR9</accession>
<feature type="domain" description="DUF7134" evidence="12">
    <location>
        <begin position="33"/>
        <end position="181"/>
    </location>
</feature>
<dbReference type="PANTHER" id="PTHR24421">
    <property type="entry name" value="NITRATE/NITRITE SENSOR PROTEIN NARX-RELATED"/>
    <property type="match status" value="1"/>
</dbReference>
<gene>
    <name evidence="13" type="ORF">BLA60_15450</name>
</gene>
<keyword evidence="6 13" id="KW-0418">Kinase</keyword>
<evidence type="ECO:0000256" key="4">
    <source>
        <dbReference type="ARBA" id="ARBA00022679"/>
    </source>
</evidence>
<keyword evidence="14" id="KW-1185">Reference proteome</keyword>